<accession>A0A919LDF2</accession>
<organism evidence="1 2">
    <name type="scientific">Streptomyces xanthophaeus</name>
    <dbReference type="NCBI Taxonomy" id="67385"/>
    <lineage>
        <taxon>Bacteria</taxon>
        <taxon>Bacillati</taxon>
        <taxon>Actinomycetota</taxon>
        <taxon>Actinomycetes</taxon>
        <taxon>Kitasatosporales</taxon>
        <taxon>Streptomycetaceae</taxon>
        <taxon>Streptomyces</taxon>
    </lineage>
</organism>
<protein>
    <recommendedName>
        <fullName evidence="3">DUF1877 family protein</fullName>
    </recommendedName>
</protein>
<dbReference type="AlphaFoldDB" id="A0A919LDF2"/>
<evidence type="ECO:0008006" key="3">
    <source>
        <dbReference type="Google" id="ProtNLM"/>
    </source>
</evidence>
<dbReference type="SUPFAM" id="SSF111069">
    <property type="entry name" value="Hypothetical protein yfbM"/>
    <property type="match status" value="1"/>
</dbReference>
<proteinExistence type="predicted"/>
<dbReference type="OrthoDB" id="5354816at2"/>
<reference evidence="1" key="1">
    <citation type="submission" date="2020-09" db="EMBL/GenBank/DDBJ databases">
        <title>Whole genome shotgun sequence of Streptomyces xanthophaeus NBRC 12829.</title>
        <authorList>
            <person name="Komaki H."/>
            <person name="Tamura T."/>
        </authorList>
    </citation>
    <scope>NUCLEOTIDE SEQUENCE</scope>
    <source>
        <strain evidence="1">NBRC 12829</strain>
    </source>
</reference>
<dbReference type="Proteomes" id="UP000600026">
    <property type="component" value="Unassembled WGS sequence"/>
</dbReference>
<comment type="caution">
    <text evidence="1">The sequence shown here is derived from an EMBL/GenBank/DDBJ whole genome shotgun (WGS) entry which is preliminary data.</text>
</comment>
<sequence>MSVIGEYFRVSPAELERAVREPDRMREWIQEMQDSELDAGASPAGARHFSTYKTWDLLRFLLRRASFPVDVVHGEEPLGAAGDWGYGPPLHLTADRVGLAAGALGRLTYDQLLKGVDAAELLAADVYPLGWEDEASLEWGRDYYCGLTEYLTAAAAEGQAVIVRLD</sequence>
<dbReference type="EMBL" id="BNEE01000006">
    <property type="protein sequence ID" value="GHI86391.1"/>
    <property type="molecule type" value="Genomic_DNA"/>
</dbReference>
<evidence type="ECO:0000313" key="1">
    <source>
        <dbReference type="EMBL" id="GHI86391.1"/>
    </source>
</evidence>
<keyword evidence="2" id="KW-1185">Reference proteome</keyword>
<dbReference type="RefSeq" id="WP_031149463.1">
    <property type="nucleotide sequence ID" value="NZ_BNEE01000006.1"/>
</dbReference>
<dbReference type="InterPro" id="IPR035944">
    <property type="entry name" value="YfbM-like_sf"/>
</dbReference>
<name>A0A919LDF2_9ACTN</name>
<gene>
    <name evidence="1" type="ORF">Sxan_37550</name>
</gene>
<dbReference type="Pfam" id="PF08974">
    <property type="entry name" value="DUF1877"/>
    <property type="match status" value="1"/>
</dbReference>
<dbReference type="Gene3D" id="3.40.1760.10">
    <property type="entry name" value="YfbM-like super family"/>
    <property type="match status" value="1"/>
</dbReference>
<dbReference type="InterPro" id="IPR015068">
    <property type="entry name" value="DUF1877"/>
</dbReference>
<evidence type="ECO:0000313" key="2">
    <source>
        <dbReference type="Proteomes" id="UP000600026"/>
    </source>
</evidence>